<dbReference type="InParanoid" id="H3DPI0"/>
<dbReference type="OMA" id="VYKDMAA"/>
<reference evidence="1" key="3">
    <citation type="submission" date="2025-09" db="UniProtKB">
        <authorList>
            <consortium name="Ensembl"/>
        </authorList>
    </citation>
    <scope>IDENTIFICATION</scope>
</reference>
<dbReference type="InterPro" id="IPR042621">
    <property type="entry name" value="TTC23/TTC23L"/>
</dbReference>
<protein>
    <submittedName>
        <fullName evidence="1">Tetratricopeptide repeat domain 23</fullName>
    </submittedName>
</protein>
<dbReference type="AlphaFoldDB" id="H3DPI0"/>
<dbReference type="PANTHER" id="PTHR14485:SF3">
    <property type="entry name" value="TETRATRICOPEPTIDE REPEAT PROTEIN 23"/>
    <property type="match status" value="1"/>
</dbReference>
<dbReference type="SUPFAM" id="SSF48452">
    <property type="entry name" value="TPR-like"/>
    <property type="match status" value="1"/>
</dbReference>
<organism evidence="1 2">
    <name type="scientific">Tetraodon nigroviridis</name>
    <name type="common">Spotted green pufferfish</name>
    <name type="synonym">Chelonodon nigroviridis</name>
    <dbReference type="NCBI Taxonomy" id="99883"/>
    <lineage>
        <taxon>Eukaryota</taxon>
        <taxon>Metazoa</taxon>
        <taxon>Chordata</taxon>
        <taxon>Craniata</taxon>
        <taxon>Vertebrata</taxon>
        <taxon>Euteleostomi</taxon>
        <taxon>Actinopterygii</taxon>
        <taxon>Neopterygii</taxon>
        <taxon>Teleostei</taxon>
        <taxon>Neoteleostei</taxon>
        <taxon>Acanthomorphata</taxon>
        <taxon>Eupercaria</taxon>
        <taxon>Tetraodontiformes</taxon>
        <taxon>Tetradontoidea</taxon>
        <taxon>Tetraodontidae</taxon>
        <taxon>Tetraodon</taxon>
    </lineage>
</organism>
<dbReference type="Gene3D" id="1.25.40.10">
    <property type="entry name" value="Tetratricopeptide repeat domain"/>
    <property type="match status" value="2"/>
</dbReference>
<reference evidence="1" key="2">
    <citation type="submission" date="2025-08" db="UniProtKB">
        <authorList>
            <consortium name="Ensembl"/>
        </authorList>
    </citation>
    <scope>IDENTIFICATION</scope>
</reference>
<dbReference type="STRING" id="99883.ENSTNIP00000022429"/>
<sequence length="372" mass="41417">QEFILMPPEEKLTLVDRRAQDHRDKREFDACIRDLVRCVALTRLVFGAKHLKSAQAHVRLAKAYLKFKGCGLQAQEHAGLARELLPSRSSAAEELRVLLSVHLTHAHASLITVDEAESSFLESEKLVEELHQRGDISQEEKTDTEQEISTGLYRVYQSQKRPDKALGQCEKSLQRLRGCGQPEKMISVYRNMAAAEQDRGCWDRALEHLSEAHAIAVSHCPEELVGAEVSHSMALILAAAPEPQSGSESAGQHFERSLNAYKKLAGLQDPAFLTVQDDFCRFLLLSGQQEKCLVIQRSSVAPKKSTFGDVSVKVADTLELIGSLEMTQGCLKQAHRTMTECLQIQTLLFGPQHTRSKATQKTVQMLARAPEV</sequence>
<evidence type="ECO:0000313" key="2">
    <source>
        <dbReference type="Proteomes" id="UP000007303"/>
    </source>
</evidence>
<dbReference type="Ensembl" id="ENSTNIT00000022668.1">
    <property type="protein sequence ID" value="ENSTNIP00000022429.1"/>
    <property type="gene ID" value="ENSTNIG00000019229.1"/>
</dbReference>
<dbReference type="HOGENOM" id="CLU_030458_0_0_1"/>
<proteinExistence type="predicted"/>
<name>H3DPI0_TETNG</name>
<keyword evidence="2" id="KW-1185">Reference proteome</keyword>
<dbReference type="GeneTree" id="ENSGT00530000063847"/>
<dbReference type="Proteomes" id="UP000007303">
    <property type="component" value="Unassembled WGS sequence"/>
</dbReference>
<dbReference type="InterPro" id="IPR011990">
    <property type="entry name" value="TPR-like_helical_dom_sf"/>
</dbReference>
<reference evidence="2" key="1">
    <citation type="journal article" date="2004" name="Nature">
        <title>Genome duplication in the teleost fish Tetraodon nigroviridis reveals the early vertebrate proto-karyotype.</title>
        <authorList>
            <person name="Jaillon O."/>
            <person name="Aury J.-M."/>
            <person name="Brunet F."/>
            <person name="Petit J.-L."/>
            <person name="Stange-Thomann N."/>
            <person name="Mauceli E."/>
            <person name="Bouneau L."/>
            <person name="Fischer C."/>
            <person name="Ozouf-Costaz C."/>
            <person name="Bernot A."/>
            <person name="Nicaud S."/>
            <person name="Jaffe D."/>
            <person name="Fisher S."/>
            <person name="Lutfalla G."/>
            <person name="Dossat C."/>
            <person name="Segurens B."/>
            <person name="Dasilva C."/>
            <person name="Salanoubat M."/>
            <person name="Levy M."/>
            <person name="Boudet N."/>
            <person name="Castellano S."/>
            <person name="Anthouard V."/>
            <person name="Jubin C."/>
            <person name="Castelli V."/>
            <person name="Katinka M."/>
            <person name="Vacherie B."/>
            <person name="Biemont C."/>
            <person name="Skalli Z."/>
            <person name="Cattolico L."/>
            <person name="Poulain J."/>
            <person name="De Berardinis V."/>
            <person name="Cruaud C."/>
            <person name="Duprat S."/>
            <person name="Brottier P."/>
            <person name="Coutanceau J.-P."/>
            <person name="Gouzy J."/>
            <person name="Parra G."/>
            <person name="Lardier G."/>
            <person name="Chapple C."/>
            <person name="McKernan K.J."/>
            <person name="McEwan P."/>
            <person name="Bosak S."/>
            <person name="Kellis M."/>
            <person name="Volff J.-N."/>
            <person name="Guigo R."/>
            <person name="Zody M.C."/>
            <person name="Mesirov J."/>
            <person name="Lindblad-Toh K."/>
            <person name="Birren B."/>
            <person name="Nusbaum C."/>
            <person name="Kahn D."/>
            <person name="Robinson-Rechavi M."/>
            <person name="Laudet V."/>
            <person name="Schachter V."/>
            <person name="Quetier F."/>
            <person name="Saurin W."/>
            <person name="Scarpelli C."/>
            <person name="Wincker P."/>
            <person name="Lander E.S."/>
            <person name="Weissenbach J."/>
            <person name="Roest Crollius H."/>
        </authorList>
    </citation>
    <scope>NUCLEOTIDE SEQUENCE [LARGE SCALE GENOMIC DNA]</scope>
</reference>
<accession>H3DPI0</accession>
<evidence type="ECO:0000313" key="1">
    <source>
        <dbReference type="Ensembl" id="ENSTNIP00000022429.1"/>
    </source>
</evidence>
<dbReference type="PANTHER" id="PTHR14485">
    <property type="entry name" value="TETRATRICOPEPTIDE REPEAT PROTEIN 23"/>
    <property type="match status" value="1"/>
</dbReference>